<dbReference type="InterPro" id="IPR012902">
    <property type="entry name" value="N_methyl_site"/>
</dbReference>
<dbReference type="Gene3D" id="3.30.700.10">
    <property type="entry name" value="Glycoprotein, Type 4 Pilin"/>
    <property type="match status" value="1"/>
</dbReference>
<gene>
    <name evidence="2" type="primary">xcpT_3</name>
    <name evidence="2" type="ORF">SMSP2_00674</name>
</gene>
<dbReference type="Pfam" id="PF07963">
    <property type="entry name" value="N_methyl"/>
    <property type="match status" value="1"/>
</dbReference>
<protein>
    <submittedName>
        <fullName evidence="2">PilD-dependent protein PddA</fullName>
    </submittedName>
</protein>
<dbReference type="PROSITE" id="PS00409">
    <property type="entry name" value="PROKAR_NTER_METHYL"/>
    <property type="match status" value="1"/>
</dbReference>
<dbReference type="KEGG" id="pbas:SMSP2_00674"/>
<accession>A0A1Q2MCF1</accession>
<dbReference type="Proteomes" id="UP000188181">
    <property type="component" value="Chromosome"/>
</dbReference>
<reference evidence="3" key="1">
    <citation type="submission" date="2017-02" db="EMBL/GenBank/DDBJ databases">
        <title>Comparative genomics and description of representatives of a novel lineage of planctomycetes thriving in anoxic sediments.</title>
        <authorList>
            <person name="Spring S."/>
            <person name="Bunk B."/>
            <person name="Sproer C."/>
        </authorList>
    </citation>
    <scope>NUCLEOTIDE SEQUENCE [LARGE SCALE GENOMIC DNA]</scope>
    <source>
        <strain evidence="3">SM-Chi-D1</strain>
    </source>
</reference>
<keyword evidence="1" id="KW-1133">Transmembrane helix</keyword>
<evidence type="ECO:0000256" key="1">
    <source>
        <dbReference type="SAM" id="Phobius"/>
    </source>
</evidence>
<dbReference type="SUPFAM" id="SSF54523">
    <property type="entry name" value="Pili subunits"/>
    <property type="match status" value="1"/>
</dbReference>
<keyword evidence="3" id="KW-1185">Reference proteome</keyword>
<dbReference type="EMBL" id="CP019646">
    <property type="protein sequence ID" value="AQQ70329.1"/>
    <property type="molecule type" value="Genomic_DNA"/>
</dbReference>
<dbReference type="InterPro" id="IPR027558">
    <property type="entry name" value="Pre_pil_HX9DG_C"/>
</dbReference>
<dbReference type="NCBIfam" id="TIGR04294">
    <property type="entry name" value="pre_pil_HX9DG"/>
    <property type="match status" value="1"/>
</dbReference>
<proteinExistence type="predicted"/>
<keyword evidence="1" id="KW-0812">Transmembrane</keyword>
<dbReference type="PANTHER" id="PTHR30093">
    <property type="entry name" value="GENERAL SECRETION PATHWAY PROTEIN G"/>
    <property type="match status" value="1"/>
</dbReference>
<organism evidence="2 3">
    <name type="scientific">Limihaloglobus sulfuriphilus</name>
    <dbReference type="NCBI Taxonomy" id="1851148"/>
    <lineage>
        <taxon>Bacteria</taxon>
        <taxon>Pseudomonadati</taxon>
        <taxon>Planctomycetota</taxon>
        <taxon>Phycisphaerae</taxon>
        <taxon>Sedimentisphaerales</taxon>
        <taxon>Sedimentisphaeraceae</taxon>
        <taxon>Limihaloglobus</taxon>
    </lineage>
</organism>
<dbReference type="PANTHER" id="PTHR30093:SF2">
    <property type="entry name" value="TYPE II SECRETION SYSTEM PROTEIN H"/>
    <property type="match status" value="1"/>
</dbReference>
<evidence type="ECO:0000313" key="3">
    <source>
        <dbReference type="Proteomes" id="UP000188181"/>
    </source>
</evidence>
<dbReference type="InterPro" id="IPR045584">
    <property type="entry name" value="Pilin-like"/>
</dbReference>
<dbReference type="STRING" id="1851148.SMSP2_00674"/>
<name>A0A1Q2MCF1_9BACT</name>
<dbReference type="NCBIfam" id="TIGR02532">
    <property type="entry name" value="IV_pilin_GFxxxE"/>
    <property type="match status" value="1"/>
</dbReference>
<dbReference type="RefSeq" id="WP_146684801.1">
    <property type="nucleotide sequence ID" value="NZ_CP019646.1"/>
</dbReference>
<evidence type="ECO:0000313" key="2">
    <source>
        <dbReference type="EMBL" id="AQQ70329.1"/>
    </source>
</evidence>
<sequence>MNGRASISRGFTLIELLVVISIIALLMSILMPALTRARDQAKTVICKARQKDIGLAINFYVNDHNGLLMASWPVGNEPKPGQLAHDSYYHWFARLAPYYNRKEGRTDTGYYDYELLRCPTQDKLTKIAKTQTNIENPGPDVEIIGYRGIYGYNLYFCQRKNFPDYQWKRLGDIQQPSTLPLIGDISGYGYSEIPSLRNSWGGMHMNPMFPHPSALKYGWNSGKPFPVRYNSAGPAPNHNGKINYLMADSHVESVGLFDWADPSDPYFAPDFWKPFFHPKRNPDIRP</sequence>
<keyword evidence="1" id="KW-0472">Membrane</keyword>
<feature type="transmembrane region" description="Helical" evidence="1">
    <location>
        <begin position="12"/>
        <end position="34"/>
    </location>
</feature>
<dbReference type="AlphaFoldDB" id="A0A1Q2MCF1"/>